<gene>
    <name evidence="2" type="ORF">BVRB_034860</name>
</gene>
<proteinExistence type="predicted"/>
<feature type="compositionally biased region" description="Polar residues" evidence="1">
    <location>
        <begin position="164"/>
        <end position="174"/>
    </location>
</feature>
<dbReference type="Gramene" id="KMS65547">
    <property type="protein sequence ID" value="KMS65547"/>
    <property type="gene ID" value="BVRB_034860"/>
</dbReference>
<evidence type="ECO:0000256" key="1">
    <source>
        <dbReference type="SAM" id="MobiDB-lite"/>
    </source>
</evidence>
<organism evidence="2 3">
    <name type="scientific">Beta vulgaris subsp. vulgaris</name>
    <name type="common">Beet</name>
    <dbReference type="NCBI Taxonomy" id="3555"/>
    <lineage>
        <taxon>Eukaryota</taxon>
        <taxon>Viridiplantae</taxon>
        <taxon>Streptophyta</taxon>
        <taxon>Embryophyta</taxon>
        <taxon>Tracheophyta</taxon>
        <taxon>Spermatophyta</taxon>
        <taxon>Magnoliopsida</taxon>
        <taxon>eudicotyledons</taxon>
        <taxon>Gunneridae</taxon>
        <taxon>Pentapetalae</taxon>
        <taxon>Caryophyllales</taxon>
        <taxon>Chenopodiaceae</taxon>
        <taxon>Betoideae</taxon>
        <taxon>Beta</taxon>
    </lineage>
</organism>
<evidence type="ECO:0000313" key="2">
    <source>
        <dbReference type="EMBL" id="KMS65547.1"/>
    </source>
</evidence>
<feature type="non-terminal residue" evidence="2">
    <location>
        <position position="194"/>
    </location>
</feature>
<feature type="region of interest" description="Disordered" evidence="1">
    <location>
        <begin position="118"/>
        <end position="194"/>
    </location>
</feature>
<protein>
    <submittedName>
        <fullName evidence="2">Uncharacterized protein</fullName>
    </submittedName>
</protein>
<keyword evidence="3" id="KW-1185">Reference proteome</keyword>
<accession>A0A0J7YPW4</accession>
<dbReference type="Proteomes" id="UP000035740">
    <property type="component" value="Unassembled WGS sequence"/>
</dbReference>
<feature type="region of interest" description="Disordered" evidence="1">
    <location>
        <begin position="1"/>
        <end position="96"/>
    </location>
</feature>
<reference evidence="2 3" key="1">
    <citation type="journal article" date="2014" name="Nature">
        <title>The genome of the recently domesticated crop plant sugar beet (Beta vulgaris).</title>
        <authorList>
            <person name="Dohm J.C."/>
            <person name="Minoche A.E."/>
            <person name="Holtgrawe D."/>
            <person name="Capella-Gutierrez S."/>
            <person name="Zakrzewski F."/>
            <person name="Tafer H."/>
            <person name="Rupp O."/>
            <person name="Sorensen T.R."/>
            <person name="Stracke R."/>
            <person name="Reinhardt R."/>
            <person name="Goesmann A."/>
            <person name="Kraft T."/>
            <person name="Schulz B."/>
            <person name="Stadler P.F."/>
            <person name="Schmidt T."/>
            <person name="Gabaldon T."/>
            <person name="Lehrach H."/>
            <person name="Weisshaar B."/>
            <person name="Himmelbauer H."/>
        </authorList>
    </citation>
    <scope>NUCLEOTIDE SEQUENCE [LARGE SCALE GENOMIC DNA]</scope>
    <source>
        <tissue evidence="2">Taproot</tissue>
    </source>
</reference>
<dbReference type="AlphaFoldDB" id="A0A0J7YPW4"/>
<dbReference type="EMBL" id="KQ106947">
    <property type="protein sequence ID" value="KMS65547.1"/>
    <property type="molecule type" value="Genomic_DNA"/>
</dbReference>
<evidence type="ECO:0000313" key="3">
    <source>
        <dbReference type="Proteomes" id="UP000035740"/>
    </source>
</evidence>
<name>A0A0J7YPW4_BETVV</name>
<feature type="compositionally biased region" description="Polar residues" evidence="1">
    <location>
        <begin position="1"/>
        <end position="10"/>
    </location>
</feature>
<feature type="compositionally biased region" description="Basic and acidic residues" evidence="1">
    <location>
        <begin position="24"/>
        <end position="52"/>
    </location>
</feature>
<feature type="compositionally biased region" description="Polar residues" evidence="1">
    <location>
        <begin position="124"/>
        <end position="135"/>
    </location>
</feature>
<sequence length="194" mass="21659">MAVTRNQTQEMGRRNQNEDADTLGQDRDAGIDHENQGRSNPDEEPRVSRENDDNADVEDPQGTTRRGGDNSESAGDRVPNGGGQGVREEDYSRLLHLMQEMDQTHTREIERLRRELAEARGAVTRSNQDGNSTTTTRRELRYEDSVGATSRSPIRSPAILSEITRATSDTATTSKRSKPHAVEMPYKFTGKDES</sequence>